<dbReference type="PANTHER" id="PTHR48027">
    <property type="entry name" value="HETEROGENEOUS NUCLEAR RIBONUCLEOPROTEIN 87F-RELATED"/>
    <property type="match status" value="1"/>
</dbReference>
<feature type="domain" description="RRM" evidence="4">
    <location>
        <begin position="40"/>
        <end position="118"/>
    </location>
</feature>
<dbReference type="InterPro" id="IPR048289">
    <property type="entry name" value="RRM2_NsCP33-like"/>
</dbReference>
<evidence type="ECO:0000256" key="1">
    <source>
        <dbReference type="ARBA" id="ARBA00022884"/>
    </source>
</evidence>
<dbReference type="InterPro" id="IPR035979">
    <property type="entry name" value="RBD_domain_sf"/>
</dbReference>
<dbReference type="OrthoDB" id="439808at2759"/>
<evidence type="ECO:0000313" key="6">
    <source>
        <dbReference type="RefSeq" id="XP_010905146.1"/>
    </source>
</evidence>
<keyword evidence="1 2" id="KW-0694">RNA-binding</keyword>
<dbReference type="CDD" id="cd21608">
    <property type="entry name" value="RRM2_NsCP33_like"/>
    <property type="match status" value="1"/>
</dbReference>
<dbReference type="FunCoup" id="A0A6I9Q9A6">
    <property type="interactions" value="2684"/>
</dbReference>
<dbReference type="GeneID" id="105032400"/>
<dbReference type="SMART" id="SM00360">
    <property type="entry name" value="RRM"/>
    <property type="match status" value="1"/>
</dbReference>
<keyword evidence="5" id="KW-1185">Reference proteome</keyword>
<dbReference type="InterPro" id="IPR000504">
    <property type="entry name" value="RRM_dom"/>
</dbReference>
<dbReference type="AlphaFoldDB" id="A0A6I9Q9A6"/>
<sequence>MAFCSKLGNLVRQGVLKNGASSGSVPTMHLLNSTRYMSSTKLFVGGLSFGTDDQTLKEAFNCFGNVTEARVITDRETGRSRGFGFVNFDSGESASAAMSGMDGQELHGRNIRVSYANDRPTGGFRGGFGGGYGGRSGGYQGSGGFGGGSAGQDDFGGDSGRGF</sequence>
<protein>
    <submittedName>
        <fullName evidence="6">Glycine-rich RNA-binding protein 2, mitochondrial</fullName>
    </submittedName>
</protein>
<dbReference type="KEGG" id="egu:105032400"/>
<evidence type="ECO:0000259" key="4">
    <source>
        <dbReference type="PROSITE" id="PS50102"/>
    </source>
</evidence>
<proteinExistence type="predicted"/>
<name>A0A6I9Q9A6_ELAGV</name>
<feature type="compositionally biased region" description="Gly residues" evidence="3">
    <location>
        <begin position="139"/>
        <end position="150"/>
    </location>
</feature>
<dbReference type="Gene3D" id="3.30.70.330">
    <property type="match status" value="1"/>
</dbReference>
<dbReference type="Proteomes" id="UP000504607">
    <property type="component" value="Unplaced"/>
</dbReference>
<gene>
    <name evidence="6" type="primary">LOC105032400</name>
</gene>
<dbReference type="PROSITE" id="PS50102">
    <property type="entry name" value="RRM"/>
    <property type="match status" value="1"/>
</dbReference>
<dbReference type="InterPro" id="IPR012677">
    <property type="entry name" value="Nucleotide-bd_a/b_plait_sf"/>
</dbReference>
<evidence type="ECO:0000256" key="2">
    <source>
        <dbReference type="PROSITE-ProRule" id="PRU00176"/>
    </source>
</evidence>
<feature type="region of interest" description="Disordered" evidence="3">
    <location>
        <begin position="139"/>
        <end position="163"/>
    </location>
</feature>
<dbReference type="SUPFAM" id="SSF54928">
    <property type="entry name" value="RNA-binding domain, RBD"/>
    <property type="match status" value="1"/>
</dbReference>
<dbReference type="RefSeq" id="XP_010905146.1">
    <property type="nucleotide sequence ID" value="XM_010906844.3"/>
</dbReference>
<evidence type="ECO:0000256" key="3">
    <source>
        <dbReference type="SAM" id="MobiDB-lite"/>
    </source>
</evidence>
<organism evidence="5 6">
    <name type="scientific">Elaeis guineensis var. tenera</name>
    <name type="common">Oil palm</name>
    <dbReference type="NCBI Taxonomy" id="51953"/>
    <lineage>
        <taxon>Eukaryota</taxon>
        <taxon>Viridiplantae</taxon>
        <taxon>Streptophyta</taxon>
        <taxon>Embryophyta</taxon>
        <taxon>Tracheophyta</taxon>
        <taxon>Spermatophyta</taxon>
        <taxon>Magnoliopsida</taxon>
        <taxon>Liliopsida</taxon>
        <taxon>Arecaceae</taxon>
        <taxon>Arecoideae</taxon>
        <taxon>Cocoseae</taxon>
        <taxon>Elaeidinae</taxon>
        <taxon>Elaeis</taxon>
    </lineage>
</organism>
<dbReference type="GO" id="GO:0003723">
    <property type="term" value="F:RNA binding"/>
    <property type="evidence" value="ECO:0007669"/>
    <property type="project" value="UniProtKB-UniRule"/>
</dbReference>
<dbReference type="InterPro" id="IPR052462">
    <property type="entry name" value="SLIRP/GR-RBP-like"/>
</dbReference>
<accession>A0A6I9Q9A6</accession>
<dbReference type="Pfam" id="PF00076">
    <property type="entry name" value="RRM_1"/>
    <property type="match status" value="1"/>
</dbReference>
<reference evidence="6" key="1">
    <citation type="submission" date="2025-08" db="UniProtKB">
        <authorList>
            <consortium name="RefSeq"/>
        </authorList>
    </citation>
    <scope>IDENTIFICATION</scope>
</reference>
<dbReference type="InParanoid" id="A0A6I9Q9A6"/>
<evidence type="ECO:0000313" key="5">
    <source>
        <dbReference type="Proteomes" id="UP000504607"/>
    </source>
</evidence>